<name>A5IK62_THEP1</name>
<keyword evidence="7 9" id="KW-0456">Lyase</keyword>
<evidence type="ECO:0000259" key="8">
    <source>
        <dbReference type="PROSITE" id="PS51671"/>
    </source>
</evidence>
<dbReference type="KEGG" id="tpt:Tpet_0564"/>
<dbReference type="GO" id="GO:0003941">
    <property type="term" value="F:L-serine ammonia-lyase activity"/>
    <property type="evidence" value="ECO:0007669"/>
    <property type="project" value="TreeGrafter"/>
</dbReference>
<dbReference type="SUPFAM" id="SSF53686">
    <property type="entry name" value="Tryptophan synthase beta subunit-like PLP-dependent enzymes"/>
    <property type="match status" value="1"/>
</dbReference>
<dbReference type="GO" id="GO:0009097">
    <property type="term" value="P:isoleucine biosynthetic process"/>
    <property type="evidence" value="ECO:0007669"/>
    <property type="project" value="UniProtKB-UniPathway"/>
</dbReference>
<dbReference type="SUPFAM" id="SSF55021">
    <property type="entry name" value="ACT-like"/>
    <property type="match status" value="1"/>
</dbReference>
<dbReference type="GO" id="GO:0006565">
    <property type="term" value="P:L-serine catabolic process"/>
    <property type="evidence" value="ECO:0007669"/>
    <property type="project" value="TreeGrafter"/>
</dbReference>
<evidence type="ECO:0000313" key="10">
    <source>
        <dbReference type="Proteomes" id="UP000006558"/>
    </source>
</evidence>
<dbReference type="InterPro" id="IPR000634">
    <property type="entry name" value="Ser/Thr_deHydtase_PyrdxlP-BS"/>
</dbReference>
<keyword evidence="5" id="KW-0028">Amino-acid biosynthesis</keyword>
<dbReference type="GO" id="GO:0030170">
    <property type="term" value="F:pyridoxal phosphate binding"/>
    <property type="evidence" value="ECO:0007669"/>
    <property type="project" value="InterPro"/>
</dbReference>
<dbReference type="NCBIfam" id="TIGR01127">
    <property type="entry name" value="ilvA_1Cterm"/>
    <property type="match status" value="1"/>
</dbReference>
<evidence type="ECO:0000256" key="7">
    <source>
        <dbReference type="ARBA" id="ARBA00023239"/>
    </source>
</evidence>
<comment type="cofactor">
    <cofactor evidence="1">
        <name>pyridoxal 5'-phosphate</name>
        <dbReference type="ChEBI" id="CHEBI:597326"/>
    </cofactor>
</comment>
<dbReference type="HOGENOM" id="CLU_021152_4_1_0"/>
<sequence>MITLEDIKEAQRTLKNVVHRTALAYSSVLSEVTGGEIYLKMENLQKTGSFKIRGAYNKIAHLSEEERKRGVVAASAGNHAQGVALAAQIFGIPATIVMPKYAPLSKITKTRNLGAQVILEGNIFDEAYEAALRIQEKTGAVFVHPFNDPHVIAGQGTIGLEIMEDLPDVEVVVVPVGGGGLISGVSVAIKSMNPEVKVIGVQTENMPSMIASLRRGRAERVEGKPTLADGIAVKKPGDLTFELVKKYVDEMVVVNEEEIADAILFLLEQAKVVAEGAGAVGVAAVLNKLDVKGKKVAIVISGGNIDVNMIDRIINKGLVKSGRKVFIETFVMDRPGALKELLGIVAELGANVLSVFHNRSAKEVPIGFAKIELELETVDEKHVEEIERVLIAKGYEVRIVV</sequence>
<dbReference type="RefSeq" id="WP_011943186.1">
    <property type="nucleotide sequence ID" value="NC_009486.1"/>
</dbReference>
<dbReference type="FunFam" id="3.40.50.1100:FF:000007">
    <property type="entry name" value="L-threonine dehydratase catabolic TdcB"/>
    <property type="match status" value="1"/>
</dbReference>
<organism evidence="9 10">
    <name type="scientific">Thermotoga petrophila (strain ATCC BAA-488 / DSM 13995 / JCM 10881 / RKU-1)</name>
    <dbReference type="NCBI Taxonomy" id="390874"/>
    <lineage>
        <taxon>Bacteria</taxon>
        <taxon>Thermotogati</taxon>
        <taxon>Thermotogota</taxon>
        <taxon>Thermotogae</taxon>
        <taxon>Thermotogales</taxon>
        <taxon>Thermotogaceae</taxon>
        <taxon>Thermotoga</taxon>
    </lineage>
</organism>
<feature type="domain" description="ACT" evidence="8">
    <location>
        <begin position="326"/>
        <end position="401"/>
    </location>
</feature>
<dbReference type="CDD" id="cd01562">
    <property type="entry name" value="Thr-dehyd"/>
    <property type="match status" value="1"/>
</dbReference>
<dbReference type="Gene3D" id="3.40.50.1100">
    <property type="match status" value="2"/>
</dbReference>
<reference evidence="9 10" key="2">
    <citation type="journal article" date="2009" name="Proc. Natl. Acad. Sci. U.S.A.">
        <title>On the chimeric nature, thermophilic origin, and phylogenetic placement of the Thermotogales.</title>
        <authorList>
            <person name="Zhaxybayeva O."/>
            <person name="Swithers K.S."/>
            <person name="Lapierre P."/>
            <person name="Fournier G.P."/>
            <person name="Bickhart D.M."/>
            <person name="DeBoy R.T."/>
            <person name="Nelson K.E."/>
            <person name="Nesbo C.L."/>
            <person name="Doolittle W.F."/>
            <person name="Gogarten J.P."/>
            <person name="Noll K.M."/>
        </authorList>
    </citation>
    <scope>NUCLEOTIDE SEQUENCE [LARGE SCALE GENOMIC DNA]</scope>
    <source>
        <strain evidence="10">ATCC BAA-488 / DSM 13995 / JCM 10881 / RKU-1</strain>
    </source>
</reference>
<dbReference type="InterPro" id="IPR002912">
    <property type="entry name" value="ACT_dom"/>
</dbReference>
<dbReference type="PANTHER" id="PTHR48078:SF6">
    <property type="entry name" value="L-THREONINE DEHYDRATASE CATABOLIC TDCB"/>
    <property type="match status" value="1"/>
</dbReference>
<dbReference type="PROSITE" id="PS00165">
    <property type="entry name" value="DEHYDRATASE_SER_THR"/>
    <property type="match status" value="1"/>
</dbReference>
<dbReference type="UniPathway" id="UPA00047">
    <property type="reaction ID" value="UER00054"/>
</dbReference>
<dbReference type="InterPro" id="IPR044561">
    <property type="entry name" value="ACT_ThrD-II-like"/>
</dbReference>
<dbReference type="Pfam" id="PF01842">
    <property type="entry name" value="ACT"/>
    <property type="match status" value="1"/>
</dbReference>
<proteinExistence type="inferred from homology"/>
<dbReference type="InterPro" id="IPR050147">
    <property type="entry name" value="Ser/Thr_Dehydratase"/>
</dbReference>
<dbReference type="eggNOG" id="COG1171">
    <property type="taxonomic scope" value="Bacteria"/>
</dbReference>
<dbReference type="PANTHER" id="PTHR48078">
    <property type="entry name" value="THREONINE DEHYDRATASE, MITOCHONDRIAL-RELATED"/>
    <property type="match status" value="1"/>
</dbReference>
<evidence type="ECO:0000256" key="1">
    <source>
        <dbReference type="ARBA" id="ARBA00001933"/>
    </source>
</evidence>
<comment type="similarity">
    <text evidence="3">Belongs to the serine/threonine dehydratase family.</text>
</comment>
<dbReference type="STRING" id="390874.Tpet_0564"/>
<dbReference type="Proteomes" id="UP000006558">
    <property type="component" value="Chromosome"/>
</dbReference>
<dbReference type="Pfam" id="PF00291">
    <property type="entry name" value="PALP"/>
    <property type="match status" value="1"/>
</dbReference>
<dbReference type="EMBL" id="CP000702">
    <property type="protein sequence ID" value="ABQ46585.1"/>
    <property type="molecule type" value="Genomic_DNA"/>
</dbReference>
<dbReference type="InterPro" id="IPR005789">
    <property type="entry name" value="Thr_deHydtase_catblc"/>
</dbReference>
<protein>
    <recommendedName>
        <fullName evidence="4">threonine ammonia-lyase</fullName>
        <ecNumber evidence="4">4.3.1.19</ecNumber>
    </recommendedName>
</protein>
<evidence type="ECO:0000256" key="3">
    <source>
        <dbReference type="ARBA" id="ARBA00010869"/>
    </source>
</evidence>
<reference evidence="10" key="1">
    <citation type="submission" date="2007-05" db="EMBL/GenBank/DDBJ databases">
        <title>Complete sequence of Thermotoga petrophila RKU-1.</title>
        <authorList>
            <consortium name="US DOE Joint Genome Institute"/>
            <person name="Copeland A."/>
            <person name="Lucas S."/>
            <person name="Lapidus A."/>
            <person name="Barry K."/>
            <person name="Glavina del Rio T."/>
            <person name="Dalin E."/>
            <person name="Tice H."/>
            <person name="Pitluck S."/>
            <person name="Sims D."/>
            <person name="Brettin T."/>
            <person name="Bruce D."/>
            <person name="Detter J.C."/>
            <person name="Han C."/>
            <person name="Tapia R."/>
            <person name="Schmutz J."/>
            <person name="Larimer F."/>
            <person name="Land M."/>
            <person name="Hauser L."/>
            <person name="Kyrpides N."/>
            <person name="Mikhailova N."/>
            <person name="Nelson K."/>
            <person name="Gogarten J.P."/>
            <person name="Noll K."/>
            <person name="Richardson P."/>
        </authorList>
    </citation>
    <scope>NUCLEOTIDE SEQUENCE [LARGE SCALE GENOMIC DNA]</scope>
    <source>
        <strain evidence="10">ATCC BAA-488 / DSM 13995 / JCM 10881 / RKU-1</strain>
    </source>
</reference>
<keyword evidence="6" id="KW-0663">Pyridoxal phosphate</keyword>
<dbReference type="InterPro" id="IPR036052">
    <property type="entry name" value="TrpB-like_PALP_sf"/>
</dbReference>
<comment type="pathway">
    <text evidence="2">Amino-acid biosynthesis; L-isoleucine biosynthesis; 2-oxobutanoate from L-threonine: step 1/1.</text>
</comment>
<dbReference type="InterPro" id="IPR045865">
    <property type="entry name" value="ACT-like_dom_sf"/>
</dbReference>
<evidence type="ECO:0000256" key="2">
    <source>
        <dbReference type="ARBA" id="ARBA00004810"/>
    </source>
</evidence>
<evidence type="ECO:0000313" key="9">
    <source>
        <dbReference type="EMBL" id="ABQ46585.1"/>
    </source>
</evidence>
<dbReference type="AlphaFoldDB" id="A5IK62"/>
<dbReference type="PROSITE" id="PS51671">
    <property type="entry name" value="ACT"/>
    <property type="match status" value="1"/>
</dbReference>
<gene>
    <name evidence="9" type="ordered locus">Tpet_0564</name>
</gene>
<dbReference type="EC" id="4.3.1.19" evidence="4"/>
<keyword evidence="5" id="KW-0412">Isoleucine biosynthesis</keyword>
<dbReference type="GO" id="GO:0004794">
    <property type="term" value="F:threonine deaminase activity"/>
    <property type="evidence" value="ECO:0007669"/>
    <property type="project" value="UniProtKB-EC"/>
</dbReference>
<keyword evidence="5" id="KW-0100">Branched-chain amino acid biosynthesis</keyword>
<dbReference type="InterPro" id="IPR001926">
    <property type="entry name" value="TrpB-like_PALP"/>
</dbReference>
<evidence type="ECO:0000256" key="4">
    <source>
        <dbReference type="ARBA" id="ARBA00012096"/>
    </source>
</evidence>
<accession>A5IK62</accession>
<dbReference type="GO" id="GO:0006567">
    <property type="term" value="P:L-threonine catabolic process"/>
    <property type="evidence" value="ECO:0007669"/>
    <property type="project" value="InterPro"/>
</dbReference>
<evidence type="ECO:0000256" key="6">
    <source>
        <dbReference type="ARBA" id="ARBA00022898"/>
    </source>
</evidence>
<evidence type="ECO:0000256" key="5">
    <source>
        <dbReference type="ARBA" id="ARBA00022624"/>
    </source>
</evidence>
<dbReference type="CDD" id="cd04886">
    <property type="entry name" value="ACT_ThrD-II-like"/>
    <property type="match status" value="1"/>
</dbReference>